<dbReference type="InterPro" id="IPR005123">
    <property type="entry name" value="Oxoglu/Fe-dep_dioxygenase_dom"/>
</dbReference>
<dbReference type="Pfam" id="PF13532">
    <property type="entry name" value="2OG-FeII_Oxy_2"/>
    <property type="match status" value="1"/>
</dbReference>
<keyword evidence="3" id="KW-1185">Reference proteome</keyword>
<dbReference type="STRING" id="225324.SAMN02745126_03139"/>
<dbReference type="GO" id="GO:0032451">
    <property type="term" value="F:demethylase activity"/>
    <property type="evidence" value="ECO:0007669"/>
    <property type="project" value="TreeGrafter"/>
</dbReference>
<dbReference type="Proteomes" id="UP000190092">
    <property type="component" value="Unassembled WGS sequence"/>
</dbReference>
<protein>
    <submittedName>
        <fullName evidence="2">Alkylated DNA repair dioxygenase AlkB</fullName>
    </submittedName>
</protein>
<dbReference type="EMBL" id="FUWJ01000003">
    <property type="protein sequence ID" value="SKA01464.1"/>
    <property type="molecule type" value="Genomic_DNA"/>
</dbReference>
<dbReference type="SUPFAM" id="SSF51197">
    <property type="entry name" value="Clavaminate synthase-like"/>
    <property type="match status" value="1"/>
</dbReference>
<dbReference type="AlphaFoldDB" id="A0A1T4QCQ9"/>
<dbReference type="Gene3D" id="2.60.120.590">
    <property type="entry name" value="Alpha-ketoglutarate-dependent dioxygenase AlkB-like"/>
    <property type="match status" value="1"/>
</dbReference>
<dbReference type="GO" id="GO:0070988">
    <property type="term" value="P:demethylation"/>
    <property type="evidence" value="ECO:0007669"/>
    <property type="project" value="InterPro"/>
</dbReference>
<dbReference type="PROSITE" id="PS51471">
    <property type="entry name" value="FE2OG_OXY"/>
    <property type="match status" value="1"/>
</dbReference>
<evidence type="ECO:0000259" key="1">
    <source>
        <dbReference type="PROSITE" id="PS51471"/>
    </source>
</evidence>
<gene>
    <name evidence="2" type="ORF">SAMN02745126_03139</name>
</gene>
<dbReference type="InterPro" id="IPR032857">
    <property type="entry name" value="ALKBH4"/>
</dbReference>
<dbReference type="InterPro" id="IPR027450">
    <property type="entry name" value="AlkB-like"/>
</dbReference>
<accession>A0A1T4QCQ9</accession>
<reference evidence="3" key="1">
    <citation type="submission" date="2017-02" db="EMBL/GenBank/DDBJ databases">
        <authorList>
            <person name="Varghese N."/>
            <person name="Submissions S."/>
        </authorList>
    </citation>
    <scope>NUCLEOTIDE SEQUENCE [LARGE SCALE GENOMIC DNA]</scope>
    <source>
        <strain evidence="3">ATCC 27094</strain>
    </source>
</reference>
<dbReference type="InterPro" id="IPR037151">
    <property type="entry name" value="AlkB-like_sf"/>
</dbReference>
<keyword evidence="2" id="KW-0560">Oxidoreductase</keyword>
<sequence length="196" mass="22418">MMQVDLFGGGNAAGPEGFRYRPDVLSPSEEASLVKRFAALPFAPFEFHGFLGKRRIVSYGWRYDYAAEKARPTDPIPDFLLPLRRRAAQTVSLPLDSLQQALITEYAPGAAIGWHRDKPMFQDVIALSFLSPCRLRLRRRKAQGWERWAIEVQPRSLYLLRGVARHEWEHSIPALEALRYSVTFRTVRDRPGPIAL</sequence>
<evidence type="ECO:0000313" key="2">
    <source>
        <dbReference type="EMBL" id="SKA01464.1"/>
    </source>
</evidence>
<dbReference type="GO" id="GO:0051213">
    <property type="term" value="F:dioxygenase activity"/>
    <property type="evidence" value="ECO:0007669"/>
    <property type="project" value="UniProtKB-KW"/>
</dbReference>
<organism evidence="2 3">
    <name type="scientific">Enhydrobacter aerosaccus</name>
    <dbReference type="NCBI Taxonomy" id="225324"/>
    <lineage>
        <taxon>Bacteria</taxon>
        <taxon>Pseudomonadati</taxon>
        <taxon>Pseudomonadota</taxon>
        <taxon>Alphaproteobacteria</taxon>
        <taxon>Hyphomicrobiales</taxon>
        <taxon>Enhydrobacter</taxon>
    </lineage>
</organism>
<keyword evidence="2" id="KW-0223">Dioxygenase</keyword>
<proteinExistence type="predicted"/>
<name>A0A1T4QCQ9_9HYPH</name>
<evidence type="ECO:0000313" key="3">
    <source>
        <dbReference type="Proteomes" id="UP000190092"/>
    </source>
</evidence>
<dbReference type="PANTHER" id="PTHR12463">
    <property type="entry name" value="OXYGENASE-RELATED"/>
    <property type="match status" value="1"/>
</dbReference>
<feature type="domain" description="Fe2OG dioxygenase" evidence="1">
    <location>
        <begin position="94"/>
        <end position="188"/>
    </location>
</feature>
<dbReference type="PANTHER" id="PTHR12463:SF1">
    <property type="entry name" value="2-OXOGLUTARATE AND FE-DEPENDENT OXYGENASE FAMILY PROTEIN"/>
    <property type="match status" value="1"/>
</dbReference>